<gene>
    <name evidence="9" type="ORF">FPZ12_016465</name>
</gene>
<keyword evidence="6 7" id="KW-0472">Membrane</keyword>
<dbReference type="CDD" id="cd06261">
    <property type="entry name" value="TM_PBP2"/>
    <property type="match status" value="1"/>
</dbReference>
<dbReference type="Proteomes" id="UP000319769">
    <property type="component" value="Unassembled WGS sequence"/>
</dbReference>
<feature type="transmembrane region" description="Helical" evidence="7">
    <location>
        <begin position="9"/>
        <end position="30"/>
    </location>
</feature>
<dbReference type="Pfam" id="PF00528">
    <property type="entry name" value="BPD_transp_1"/>
    <property type="match status" value="1"/>
</dbReference>
<evidence type="ECO:0000313" key="10">
    <source>
        <dbReference type="Proteomes" id="UP000319769"/>
    </source>
</evidence>
<name>A0A5N0V2S1_9PSEU</name>
<dbReference type="GO" id="GO:0005886">
    <property type="term" value="C:plasma membrane"/>
    <property type="evidence" value="ECO:0007669"/>
    <property type="project" value="UniProtKB-SubCell"/>
</dbReference>
<evidence type="ECO:0000256" key="5">
    <source>
        <dbReference type="ARBA" id="ARBA00022989"/>
    </source>
</evidence>
<feature type="transmembrane region" description="Helical" evidence="7">
    <location>
        <begin position="216"/>
        <end position="236"/>
    </location>
</feature>
<feature type="transmembrane region" description="Helical" evidence="7">
    <location>
        <begin position="73"/>
        <end position="96"/>
    </location>
</feature>
<feature type="transmembrane region" description="Helical" evidence="7">
    <location>
        <begin position="108"/>
        <end position="132"/>
    </location>
</feature>
<dbReference type="EMBL" id="VMNW02000020">
    <property type="protein sequence ID" value="KAA9160737.1"/>
    <property type="molecule type" value="Genomic_DNA"/>
</dbReference>
<keyword evidence="5 7" id="KW-1133">Transmembrane helix</keyword>
<evidence type="ECO:0000256" key="4">
    <source>
        <dbReference type="ARBA" id="ARBA00022692"/>
    </source>
</evidence>
<dbReference type="AlphaFoldDB" id="A0A5N0V2S1"/>
<comment type="subcellular location">
    <subcellularLocation>
        <location evidence="1 7">Cell membrane</location>
        <topology evidence="1 7">Multi-pass membrane protein</topology>
    </subcellularLocation>
</comment>
<dbReference type="SUPFAM" id="SSF161098">
    <property type="entry name" value="MetI-like"/>
    <property type="match status" value="1"/>
</dbReference>
<evidence type="ECO:0000313" key="9">
    <source>
        <dbReference type="EMBL" id="KAA9160737.1"/>
    </source>
</evidence>
<dbReference type="Gene3D" id="1.10.3720.10">
    <property type="entry name" value="MetI-like"/>
    <property type="match status" value="1"/>
</dbReference>
<organism evidence="9 10">
    <name type="scientific">Amycolatopsis acidicola</name>
    <dbReference type="NCBI Taxonomy" id="2596893"/>
    <lineage>
        <taxon>Bacteria</taxon>
        <taxon>Bacillati</taxon>
        <taxon>Actinomycetota</taxon>
        <taxon>Actinomycetes</taxon>
        <taxon>Pseudonocardiales</taxon>
        <taxon>Pseudonocardiaceae</taxon>
        <taxon>Amycolatopsis</taxon>
    </lineage>
</organism>
<protein>
    <submittedName>
        <fullName evidence="9">Carbohydrate ABC transporter permease</fullName>
    </submittedName>
</protein>
<dbReference type="InterPro" id="IPR035906">
    <property type="entry name" value="MetI-like_sf"/>
</dbReference>
<keyword evidence="2 7" id="KW-0813">Transport</keyword>
<comment type="similarity">
    <text evidence="7">Belongs to the binding-protein-dependent transport system permease family.</text>
</comment>
<dbReference type="GO" id="GO:0055085">
    <property type="term" value="P:transmembrane transport"/>
    <property type="evidence" value="ECO:0007669"/>
    <property type="project" value="InterPro"/>
</dbReference>
<evidence type="ECO:0000256" key="2">
    <source>
        <dbReference type="ARBA" id="ARBA00022448"/>
    </source>
</evidence>
<evidence type="ECO:0000256" key="7">
    <source>
        <dbReference type="RuleBase" id="RU363032"/>
    </source>
</evidence>
<comment type="caution">
    <text evidence="9">The sequence shown here is derived from an EMBL/GenBank/DDBJ whole genome shotgun (WGS) entry which is preliminary data.</text>
</comment>
<proteinExistence type="inferred from homology"/>
<evidence type="ECO:0000256" key="1">
    <source>
        <dbReference type="ARBA" id="ARBA00004651"/>
    </source>
</evidence>
<feature type="transmembrane region" description="Helical" evidence="7">
    <location>
        <begin position="185"/>
        <end position="210"/>
    </location>
</feature>
<evidence type="ECO:0000259" key="8">
    <source>
        <dbReference type="PROSITE" id="PS50928"/>
    </source>
</evidence>
<feature type="transmembrane region" description="Helical" evidence="7">
    <location>
        <begin position="144"/>
        <end position="164"/>
    </location>
</feature>
<dbReference type="RefSeq" id="WP_144748088.1">
    <property type="nucleotide sequence ID" value="NZ_VMNW02000020.1"/>
</dbReference>
<accession>A0A5N0V2S1</accession>
<sequence>MFRYTRKSLALETVVFVFGLALMIPFYFLVNISLKTDDDALVSSSVAPPNPLSGSAYGTAFLGQDTRNIPLGLLNSAIITVGALIVLIALGSITAYSLDRLMGRWSNLVRGVFFLAVLLPTQLGVIPVYVIMRQTGLAGTHVGMIILYSAQLMPLAVFLYSGFVRSVPREYEEAAQIDGSGRFNTFVRIVFPLLSPATGTVAIMCGLIVWNDFFNALIFMSGSPNATVPVVVYGFVGTQMTNWNVVFAAVVLAMLPALVFYLIAQKKFIQGFAGGIKS</sequence>
<keyword evidence="4 7" id="KW-0812">Transmembrane</keyword>
<dbReference type="OrthoDB" id="3521657at2"/>
<feature type="transmembrane region" description="Helical" evidence="7">
    <location>
        <begin position="243"/>
        <end position="264"/>
    </location>
</feature>
<dbReference type="PROSITE" id="PS50928">
    <property type="entry name" value="ABC_TM1"/>
    <property type="match status" value="1"/>
</dbReference>
<keyword evidence="3" id="KW-1003">Cell membrane</keyword>
<feature type="domain" description="ABC transmembrane type-1" evidence="8">
    <location>
        <begin position="73"/>
        <end position="264"/>
    </location>
</feature>
<evidence type="ECO:0000256" key="3">
    <source>
        <dbReference type="ARBA" id="ARBA00022475"/>
    </source>
</evidence>
<dbReference type="PANTHER" id="PTHR43744:SF8">
    <property type="entry name" value="SN-GLYCEROL-3-PHOSPHATE TRANSPORT SYSTEM PERMEASE PROTEIN UGPE"/>
    <property type="match status" value="1"/>
</dbReference>
<evidence type="ECO:0000256" key="6">
    <source>
        <dbReference type="ARBA" id="ARBA00023136"/>
    </source>
</evidence>
<dbReference type="PANTHER" id="PTHR43744">
    <property type="entry name" value="ABC TRANSPORTER PERMEASE PROTEIN MG189-RELATED-RELATED"/>
    <property type="match status" value="1"/>
</dbReference>
<dbReference type="InterPro" id="IPR000515">
    <property type="entry name" value="MetI-like"/>
</dbReference>
<reference evidence="9" key="1">
    <citation type="submission" date="2019-09" db="EMBL/GenBank/DDBJ databases">
        <authorList>
            <person name="Teo W.F.A."/>
            <person name="Duangmal K."/>
        </authorList>
    </citation>
    <scope>NUCLEOTIDE SEQUENCE [LARGE SCALE GENOMIC DNA]</scope>
    <source>
        <strain evidence="9">K81G1</strain>
    </source>
</reference>
<keyword evidence="10" id="KW-1185">Reference proteome</keyword>